<dbReference type="InterPro" id="IPR014729">
    <property type="entry name" value="Rossmann-like_a/b/a_fold"/>
</dbReference>
<proteinExistence type="inferred from homology"/>
<accession>A0A087EFI1</accession>
<reference evidence="3 4" key="1">
    <citation type="submission" date="2014-03" db="EMBL/GenBank/DDBJ databases">
        <title>Genomics of Bifidobacteria.</title>
        <authorList>
            <person name="Ventura M."/>
            <person name="Milani C."/>
            <person name="Lugli G.A."/>
        </authorList>
    </citation>
    <scope>NUCLEOTIDE SEQUENCE [LARGE SCALE GENOMIC DNA]</scope>
    <source>
        <strain evidence="3 4">JCM 13495</strain>
    </source>
</reference>
<sequence>MSATDPRLPHSSAHADDAALSTDIVVGVDGSDESFVALQWALKEAVLSGQKVNAVFGWTPSWGLGAQPETEDEWLALRREIIERLRRWSQQACIDIGYEPKELRLTSVKASGASALLRIGAHAQQIVVGRRSLNRVTRWFTGSTSASLVEASKVPVTVVRLADDDEPDVRRDIANALSASNTPAASAVQSFRYVRPVVAGVDGSPTSRRVLEYAMRVAQLHHATLHVMMCWQLKDLGTLMGYERAIPPISVGQEHAEALVKGLLDDVDIPQGLHIFTHAFHIAATNGLEHASRYADHMIVGSRGLTGLNARILGSVSRHVVETAECTVTVVR</sequence>
<dbReference type="STRING" id="356829.BITS_1217"/>
<evidence type="ECO:0000313" key="3">
    <source>
        <dbReference type="EMBL" id="KFJ06532.1"/>
    </source>
</evidence>
<dbReference type="InterPro" id="IPR006015">
    <property type="entry name" value="Universal_stress_UspA"/>
</dbReference>
<dbReference type="EMBL" id="JGZU01000007">
    <property type="protein sequence ID" value="KFJ06532.1"/>
    <property type="molecule type" value="Genomic_DNA"/>
</dbReference>
<keyword evidence="4" id="KW-1185">Reference proteome</keyword>
<evidence type="ECO:0000313" key="4">
    <source>
        <dbReference type="Proteomes" id="UP000029080"/>
    </source>
</evidence>
<feature type="domain" description="UspA" evidence="2">
    <location>
        <begin position="24"/>
        <end position="160"/>
    </location>
</feature>
<protein>
    <submittedName>
        <fullName evidence="3">UspA domain-containing protein</fullName>
    </submittedName>
</protein>
<feature type="domain" description="UspA" evidence="2">
    <location>
        <begin position="195"/>
        <end position="332"/>
    </location>
</feature>
<dbReference type="PANTHER" id="PTHR46268:SF6">
    <property type="entry name" value="UNIVERSAL STRESS PROTEIN UP12"/>
    <property type="match status" value="1"/>
</dbReference>
<dbReference type="Pfam" id="PF00582">
    <property type="entry name" value="Usp"/>
    <property type="match status" value="2"/>
</dbReference>
<dbReference type="InterPro" id="IPR006016">
    <property type="entry name" value="UspA"/>
</dbReference>
<dbReference type="CDD" id="cd00293">
    <property type="entry name" value="USP-like"/>
    <property type="match status" value="1"/>
</dbReference>
<dbReference type="Gene3D" id="3.40.50.620">
    <property type="entry name" value="HUPs"/>
    <property type="match status" value="2"/>
</dbReference>
<dbReference type="RefSeq" id="WP_081693520.1">
    <property type="nucleotide sequence ID" value="NZ_JGZU01000007.1"/>
</dbReference>
<dbReference type="Proteomes" id="UP000029080">
    <property type="component" value="Unassembled WGS sequence"/>
</dbReference>
<comment type="similarity">
    <text evidence="1">Belongs to the universal stress protein A family.</text>
</comment>
<dbReference type="AlphaFoldDB" id="A0A087EFI1"/>
<dbReference type="PANTHER" id="PTHR46268">
    <property type="entry name" value="STRESS RESPONSE PROTEIN NHAX"/>
    <property type="match status" value="1"/>
</dbReference>
<name>A0A087EFI1_9BIFI</name>
<dbReference type="SUPFAM" id="SSF52402">
    <property type="entry name" value="Adenine nucleotide alpha hydrolases-like"/>
    <property type="match status" value="2"/>
</dbReference>
<dbReference type="eggNOG" id="COG0589">
    <property type="taxonomic scope" value="Bacteria"/>
</dbReference>
<organism evidence="3 4">
    <name type="scientific">Bifidobacterium tsurumiense</name>
    <dbReference type="NCBI Taxonomy" id="356829"/>
    <lineage>
        <taxon>Bacteria</taxon>
        <taxon>Bacillati</taxon>
        <taxon>Actinomycetota</taxon>
        <taxon>Actinomycetes</taxon>
        <taxon>Bifidobacteriales</taxon>
        <taxon>Bifidobacteriaceae</taxon>
        <taxon>Bifidobacterium</taxon>
    </lineage>
</organism>
<comment type="caution">
    <text evidence="3">The sequence shown here is derived from an EMBL/GenBank/DDBJ whole genome shotgun (WGS) entry which is preliminary data.</text>
</comment>
<dbReference type="OrthoDB" id="3174546at2"/>
<gene>
    <name evidence="3" type="ORF">BITS_1217</name>
</gene>
<evidence type="ECO:0000256" key="1">
    <source>
        <dbReference type="ARBA" id="ARBA00008791"/>
    </source>
</evidence>
<evidence type="ECO:0000259" key="2">
    <source>
        <dbReference type="Pfam" id="PF00582"/>
    </source>
</evidence>
<dbReference type="PRINTS" id="PR01438">
    <property type="entry name" value="UNVRSLSTRESS"/>
</dbReference>